<sequence length="74" mass="8203">MSVDPLLLIPADCLDKGLLCPVKSIISLMRTRNDFLKVIVVRSCVYISIRIIFATRSRTCNFIIIGSASFEIAA</sequence>
<dbReference type="AlphaFoldDB" id="A0A1I7XEE5"/>
<evidence type="ECO:0000313" key="2">
    <source>
        <dbReference type="WBParaSite" id="Hba_16027"/>
    </source>
</evidence>
<accession>A0A1I7XEE5</accession>
<keyword evidence="1" id="KW-1185">Reference proteome</keyword>
<name>A0A1I7XEE5_HETBA</name>
<dbReference type="Proteomes" id="UP000095283">
    <property type="component" value="Unplaced"/>
</dbReference>
<dbReference type="WBParaSite" id="Hba_16027">
    <property type="protein sequence ID" value="Hba_16027"/>
    <property type="gene ID" value="Hba_16027"/>
</dbReference>
<organism evidence="1 2">
    <name type="scientific">Heterorhabditis bacteriophora</name>
    <name type="common">Entomopathogenic nematode worm</name>
    <dbReference type="NCBI Taxonomy" id="37862"/>
    <lineage>
        <taxon>Eukaryota</taxon>
        <taxon>Metazoa</taxon>
        <taxon>Ecdysozoa</taxon>
        <taxon>Nematoda</taxon>
        <taxon>Chromadorea</taxon>
        <taxon>Rhabditida</taxon>
        <taxon>Rhabditina</taxon>
        <taxon>Rhabditomorpha</taxon>
        <taxon>Strongyloidea</taxon>
        <taxon>Heterorhabditidae</taxon>
        <taxon>Heterorhabditis</taxon>
    </lineage>
</organism>
<proteinExistence type="predicted"/>
<protein>
    <submittedName>
        <fullName evidence="2">Uncharacterized protein</fullName>
    </submittedName>
</protein>
<evidence type="ECO:0000313" key="1">
    <source>
        <dbReference type="Proteomes" id="UP000095283"/>
    </source>
</evidence>
<reference evidence="2" key="1">
    <citation type="submission" date="2016-11" db="UniProtKB">
        <authorList>
            <consortium name="WormBaseParasite"/>
        </authorList>
    </citation>
    <scope>IDENTIFICATION</scope>
</reference>